<accession>A0ABR0KP26</accession>
<keyword evidence="1" id="KW-0732">Signal</keyword>
<evidence type="ECO:0000256" key="1">
    <source>
        <dbReference type="SAM" id="SignalP"/>
    </source>
</evidence>
<gene>
    <name evidence="2" type="ORF">LTR24_000170</name>
</gene>
<feature type="chain" id="PRO_5047206679" evidence="1">
    <location>
        <begin position="22"/>
        <end position="103"/>
    </location>
</feature>
<proteinExistence type="predicted"/>
<dbReference type="EMBL" id="JAVRRG010000002">
    <property type="protein sequence ID" value="KAK5102260.1"/>
    <property type="molecule type" value="Genomic_DNA"/>
</dbReference>
<protein>
    <submittedName>
        <fullName evidence="2">Uncharacterized protein</fullName>
    </submittedName>
</protein>
<comment type="caution">
    <text evidence="2">The sequence shown here is derived from an EMBL/GenBank/DDBJ whole genome shotgun (WGS) entry which is preliminary data.</text>
</comment>
<evidence type="ECO:0000313" key="2">
    <source>
        <dbReference type="EMBL" id="KAK5102260.1"/>
    </source>
</evidence>
<name>A0ABR0KP26_9EURO</name>
<reference evidence="2 3" key="1">
    <citation type="submission" date="2023-08" db="EMBL/GenBank/DDBJ databases">
        <title>Black Yeasts Isolated from many extreme environments.</title>
        <authorList>
            <person name="Coleine C."/>
            <person name="Stajich J.E."/>
            <person name="Selbmann L."/>
        </authorList>
    </citation>
    <scope>NUCLEOTIDE SEQUENCE [LARGE SCALE GENOMIC DNA]</scope>
    <source>
        <strain evidence="2 3">CCFEE 5885</strain>
    </source>
</reference>
<feature type="signal peptide" evidence="1">
    <location>
        <begin position="1"/>
        <end position="21"/>
    </location>
</feature>
<keyword evidence="3" id="KW-1185">Reference proteome</keyword>
<dbReference type="Proteomes" id="UP001345013">
    <property type="component" value="Unassembled WGS sequence"/>
</dbReference>
<evidence type="ECO:0000313" key="3">
    <source>
        <dbReference type="Proteomes" id="UP001345013"/>
    </source>
</evidence>
<organism evidence="2 3">
    <name type="scientific">Lithohypha guttulata</name>
    <dbReference type="NCBI Taxonomy" id="1690604"/>
    <lineage>
        <taxon>Eukaryota</taxon>
        <taxon>Fungi</taxon>
        <taxon>Dikarya</taxon>
        <taxon>Ascomycota</taxon>
        <taxon>Pezizomycotina</taxon>
        <taxon>Eurotiomycetes</taxon>
        <taxon>Chaetothyriomycetidae</taxon>
        <taxon>Chaetothyriales</taxon>
        <taxon>Trichomeriaceae</taxon>
        <taxon>Lithohypha</taxon>
    </lineage>
</organism>
<sequence>MVRLLAPAALVAFLYGHVVTGRKCQDIVVPVSISARNGVFDLAAPGNNIDLTNFILDLAQLGANYSQAVLGGMKVPRLLFSYSPMEADFAGSKGSIAATRYEN</sequence>